<sequence>MTYIDGLRCLNCGETFPDQPTFDGCPACRTEDFTSNLAPVYDYEALRADLSREAFGDRDGGVWAYPELLPVDEAAAVSIGEGATPLVETPGVADACGVSNLYLKDESQNPTWSYKDRLSAVALSHAKATDAEVVTIASTGNHGASIAAYAARSGIECVIFTIPDVPETMKTLMQVYGASVIATPTHDDRWTIMRKCIDAFDWYPTGNYVFPPVGSNFYGIEGYKSIAYELCADLDWSVPDWIVQPTAYADGLSGIWRGFVDLHELGFIDRLPKLAAVEPYGPLKNALDRGLDRVEPVDTDETIAFSIGAGVSTYQGLTALRESGGTAVVTDDEQLRDAQRLLGSSTGMYAEASSVAAVAGLKALVEDGTIDEDETVVAMSTSTGLKDTEMTAERLPSVPTIDPEVDQLRSALAEHYEIELE</sequence>
<dbReference type="Gene3D" id="3.40.50.1100">
    <property type="match status" value="2"/>
</dbReference>
<dbReference type="InterPro" id="IPR036052">
    <property type="entry name" value="TrpB-like_PALP_sf"/>
</dbReference>
<keyword evidence="3" id="KW-0456">Lyase</keyword>
<organism evidence="5 6">
    <name type="scientific">Halovivax cerinus</name>
    <dbReference type="NCBI Taxonomy" id="1487865"/>
    <lineage>
        <taxon>Archaea</taxon>
        <taxon>Methanobacteriati</taxon>
        <taxon>Methanobacteriota</taxon>
        <taxon>Stenosarchaea group</taxon>
        <taxon>Halobacteria</taxon>
        <taxon>Halobacteriales</taxon>
        <taxon>Natrialbaceae</taxon>
        <taxon>Halovivax</taxon>
    </lineage>
</organism>
<dbReference type="GeneID" id="73902602"/>
<dbReference type="Proteomes" id="UP001595846">
    <property type="component" value="Unassembled WGS sequence"/>
</dbReference>
<dbReference type="InterPro" id="IPR050147">
    <property type="entry name" value="Ser/Thr_Dehydratase"/>
</dbReference>
<evidence type="ECO:0000256" key="2">
    <source>
        <dbReference type="ARBA" id="ARBA00022898"/>
    </source>
</evidence>
<comment type="cofactor">
    <cofactor evidence="1">
        <name>pyridoxal 5'-phosphate</name>
        <dbReference type="ChEBI" id="CHEBI:597326"/>
    </cofactor>
</comment>
<dbReference type="RefSeq" id="WP_256533472.1">
    <property type="nucleotide sequence ID" value="NZ_CP101824.1"/>
</dbReference>
<dbReference type="GO" id="GO:0016829">
    <property type="term" value="F:lyase activity"/>
    <property type="evidence" value="ECO:0007669"/>
    <property type="project" value="UniProtKB-KW"/>
</dbReference>
<evidence type="ECO:0000256" key="1">
    <source>
        <dbReference type="ARBA" id="ARBA00001933"/>
    </source>
</evidence>
<dbReference type="SUPFAM" id="SSF53686">
    <property type="entry name" value="Tryptophan synthase beta subunit-like PLP-dependent enzymes"/>
    <property type="match status" value="1"/>
</dbReference>
<comment type="caution">
    <text evidence="5">The sequence shown here is derived from an EMBL/GenBank/DDBJ whole genome shotgun (WGS) entry which is preliminary data.</text>
</comment>
<evidence type="ECO:0000259" key="4">
    <source>
        <dbReference type="Pfam" id="PF00291"/>
    </source>
</evidence>
<dbReference type="AlphaFoldDB" id="A0ABD5NQF4"/>
<dbReference type="Pfam" id="PF00291">
    <property type="entry name" value="PALP"/>
    <property type="match status" value="1"/>
</dbReference>
<dbReference type="CDD" id="cd01563">
    <property type="entry name" value="Thr-synth_1"/>
    <property type="match status" value="1"/>
</dbReference>
<dbReference type="PANTHER" id="PTHR48078">
    <property type="entry name" value="THREONINE DEHYDRATASE, MITOCHONDRIAL-RELATED"/>
    <property type="match status" value="1"/>
</dbReference>
<protein>
    <submittedName>
        <fullName evidence="5">Pyridoxal-phosphate dependent enzyme</fullName>
    </submittedName>
</protein>
<evidence type="ECO:0000313" key="5">
    <source>
        <dbReference type="EMBL" id="MFC3959130.1"/>
    </source>
</evidence>
<dbReference type="PANTHER" id="PTHR48078:SF6">
    <property type="entry name" value="L-THREONINE DEHYDRATASE CATABOLIC TDCB"/>
    <property type="match status" value="1"/>
</dbReference>
<accession>A0ABD5NQF4</accession>
<dbReference type="InterPro" id="IPR001926">
    <property type="entry name" value="TrpB-like_PALP"/>
</dbReference>
<evidence type="ECO:0000313" key="6">
    <source>
        <dbReference type="Proteomes" id="UP001595846"/>
    </source>
</evidence>
<feature type="domain" description="Tryptophan synthase beta chain-like PALP" evidence="4">
    <location>
        <begin position="78"/>
        <end position="381"/>
    </location>
</feature>
<keyword evidence="2" id="KW-0663">Pyridoxal phosphate</keyword>
<evidence type="ECO:0000256" key="3">
    <source>
        <dbReference type="ARBA" id="ARBA00023239"/>
    </source>
</evidence>
<gene>
    <name evidence="5" type="ORF">ACFOUR_12220</name>
</gene>
<keyword evidence="6" id="KW-1185">Reference proteome</keyword>
<dbReference type="EMBL" id="JBHSAQ010000010">
    <property type="protein sequence ID" value="MFC3959130.1"/>
    <property type="molecule type" value="Genomic_DNA"/>
</dbReference>
<proteinExistence type="predicted"/>
<reference evidence="5 6" key="1">
    <citation type="journal article" date="2019" name="Int. J. Syst. Evol. Microbiol.">
        <title>The Global Catalogue of Microorganisms (GCM) 10K type strain sequencing project: providing services to taxonomists for standard genome sequencing and annotation.</title>
        <authorList>
            <consortium name="The Broad Institute Genomics Platform"/>
            <consortium name="The Broad Institute Genome Sequencing Center for Infectious Disease"/>
            <person name="Wu L."/>
            <person name="Ma J."/>
        </authorList>
    </citation>
    <scope>NUCLEOTIDE SEQUENCE [LARGE SCALE GENOMIC DNA]</scope>
    <source>
        <strain evidence="5 6">IBRC-M 10256</strain>
    </source>
</reference>
<name>A0ABD5NQF4_9EURY</name>